<name>A0A1B8ZDJ4_9FLAO</name>
<dbReference type="EMBL" id="MAYH01000045">
    <property type="protein sequence ID" value="OCA69673.1"/>
    <property type="molecule type" value="Genomic_DNA"/>
</dbReference>
<evidence type="ECO:0000259" key="8">
    <source>
        <dbReference type="Pfam" id="PF07715"/>
    </source>
</evidence>
<dbReference type="InterPro" id="IPR036942">
    <property type="entry name" value="Beta-barrel_TonB_sf"/>
</dbReference>
<dbReference type="AlphaFoldDB" id="A0A1B8ZDJ4"/>
<keyword evidence="6 7" id="KW-0998">Cell outer membrane</keyword>
<dbReference type="FunFam" id="2.170.130.10:FF:000008">
    <property type="entry name" value="SusC/RagA family TonB-linked outer membrane protein"/>
    <property type="match status" value="1"/>
</dbReference>
<evidence type="ECO:0000313" key="10">
    <source>
        <dbReference type="Proteomes" id="UP000092651"/>
    </source>
</evidence>
<comment type="similarity">
    <text evidence="7">Belongs to the TonB-dependent receptor family.</text>
</comment>
<dbReference type="OrthoDB" id="9768177at2"/>
<protein>
    <submittedName>
        <fullName evidence="9">SusC/RagA family protein</fullName>
    </submittedName>
</protein>
<dbReference type="RefSeq" id="WP_065395856.1">
    <property type="nucleotide sequence ID" value="NZ_MAYH01000045.1"/>
</dbReference>
<keyword evidence="5 7" id="KW-0472">Membrane</keyword>
<dbReference type="Proteomes" id="UP000092651">
    <property type="component" value="Unassembled WGS sequence"/>
</dbReference>
<dbReference type="NCBIfam" id="TIGR04057">
    <property type="entry name" value="SusC_RagA_signa"/>
    <property type="match status" value="1"/>
</dbReference>
<dbReference type="Gene3D" id="2.170.130.10">
    <property type="entry name" value="TonB-dependent receptor, plug domain"/>
    <property type="match status" value="1"/>
</dbReference>
<dbReference type="SUPFAM" id="SSF56935">
    <property type="entry name" value="Porins"/>
    <property type="match status" value="1"/>
</dbReference>
<proteinExistence type="inferred from homology"/>
<gene>
    <name evidence="9" type="ORF">BBI01_16200</name>
</gene>
<reference evidence="9 10" key="1">
    <citation type="submission" date="2016-07" db="EMBL/GenBank/DDBJ databases">
        <authorList>
            <person name="Jeong J.-J."/>
            <person name="Kim D.W."/>
            <person name="Sang M.K."/>
            <person name="Choi I.-G."/>
            <person name="Kim K.D."/>
        </authorList>
    </citation>
    <scope>NUCLEOTIDE SEQUENCE [LARGE SCALE GENOMIC DNA]</scope>
    <source>
        <strain evidence="9 10">UTM-3</strain>
    </source>
</reference>
<evidence type="ECO:0000256" key="6">
    <source>
        <dbReference type="ARBA" id="ARBA00023237"/>
    </source>
</evidence>
<dbReference type="InterPro" id="IPR037066">
    <property type="entry name" value="Plug_dom_sf"/>
</dbReference>
<dbReference type="GO" id="GO:0009279">
    <property type="term" value="C:cell outer membrane"/>
    <property type="evidence" value="ECO:0007669"/>
    <property type="project" value="UniProtKB-SubCell"/>
</dbReference>
<dbReference type="InterPro" id="IPR023997">
    <property type="entry name" value="TonB-dep_OMP_SusC/RagA_CS"/>
</dbReference>
<comment type="caution">
    <text evidence="9">The sequence shown here is derived from an EMBL/GenBank/DDBJ whole genome shotgun (WGS) entry which is preliminary data.</text>
</comment>
<dbReference type="PROSITE" id="PS52016">
    <property type="entry name" value="TONB_DEPENDENT_REC_3"/>
    <property type="match status" value="1"/>
</dbReference>
<organism evidence="9 10">
    <name type="scientific">Chryseobacterium artocarpi</name>
    <dbReference type="NCBI Taxonomy" id="1414727"/>
    <lineage>
        <taxon>Bacteria</taxon>
        <taxon>Pseudomonadati</taxon>
        <taxon>Bacteroidota</taxon>
        <taxon>Flavobacteriia</taxon>
        <taxon>Flavobacteriales</taxon>
        <taxon>Weeksellaceae</taxon>
        <taxon>Chryseobacterium group</taxon>
        <taxon>Chryseobacterium</taxon>
    </lineage>
</organism>
<dbReference type="Pfam" id="PF07715">
    <property type="entry name" value="Plug"/>
    <property type="match status" value="1"/>
</dbReference>
<sequence length="981" mass="108486">MINKKLINSKIWIPPVAAFFLGIVSVSGQNSKPKKDTLKEKEIDEVVVVAYGKAKRNSYTGSVATISSDKINNRPVTNITKALDGQVPGVQITGASGQPGAVSTIRIRGVGSVSASSDPLYVVDGIPFDGNLNAISPSDIESISVLKDATASALYGSRGANGIIIITTKSGKKGEAKVNLNISQGFSSRAVKDYEQVNTDQYFQLYWEALRNGYQSKQISAQQAGQMASDNLIYGPGGLSVNPYGANYPKPVGPDGKLLPGAKPLWNDDWRDILQRVASRNQVDLDISGGSEKSNYFFSLGYLDDKGMAIESGFKRYNTRLKINSEVKSWLNVGVNLSYTNSIQQAPPSSDSKASNIIHAARSIPSFYPYYERNDDGSYVLDKEGNKIYDFGKYRPTAALQNQNAAASLPLDKNENKEDNFSGKGFMELTFLPELKFRSSFSVDLVNYNGHLYSNPLLGQGSEIGGSVTRSNNRTLSYTTSNILTYDKKFGKHHVNVLAGHEFYKYDYQTISGTRNNFSLPYYYEPDAASLLVSFSGNSDKLSLLSFLGKVEYDYANKYFISASGRADASSRFSPDNRWGRFWSVGGSWKISNEDFIKDLNFFNLLTLRASYGGQGNDKLLRPNGQPLYYAYQELYRNLNLAGEPGTTLEKARTENLKWETNLNLNVGLEFAILNNRIKGNIEYFQRKSQDLLFNMPVAPSVGISDFPANIGTIKNTGFEFSLFTTPIRNDNFQWNVDLNLSTLNNTITKLPAGSIVSGTTKLLREGGSVYDFFIPEWVGVDPTNGNPLWKTIYQDANGNSVEGTTSEYGKAVKTLQGSALPKVTGGISTSITYKNFDFSGLLTFKIGGKILDTDYTSIMHNGSAGGRSWSAEMLNRWTPENRYTDVPALSTTTNNWTSTSSRFLYSGTYARLKNVSLGYTLPSDYFEKIGLKKFRIYVQAENLLTFYKHKGMDPEQALDGTTYYRYPAMRTITFGLQATL</sequence>
<evidence type="ECO:0000256" key="7">
    <source>
        <dbReference type="PROSITE-ProRule" id="PRU01360"/>
    </source>
</evidence>
<dbReference type="InterPro" id="IPR039426">
    <property type="entry name" value="TonB-dep_rcpt-like"/>
</dbReference>
<dbReference type="InterPro" id="IPR023996">
    <property type="entry name" value="TonB-dep_OMP_SusC/RagA"/>
</dbReference>
<evidence type="ECO:0000256" key="5">
    <source>
        <dbReference type="ARBA" id="ARBA00023136"/>
    </source>
</evidence>
<feature type="domain" description="TonB-dependent receptor plug" evidence="8">
    <location>
        <begin position="58"/>
        <end position="163"/>
    </location>
</feature>
<evidence type="ECO:0000256" key="1">
    <source>
        <dbReference type="ARBA" id="ARBA00004571"/>
    </source>
</evidence>
<dbReference type="NCBIfam" id="TIGR04056">
    <property type="entry name" value="OMP_RagA_SusC"/>
    <property type="match status" value="1"/>
</dbReference>
<evidence type="ECO:0000256" key="4">
    <source>
        <dbReference type="ARBA" id="ARBA00022692"/>
    </source>
</evidence>
<comment type="subcellular location">
    <subcellularLocation>
        <location evidence="1 7">Cell outer membrane</location>
        <topology evidence="1 7">Multi-pass membrane protein</topology>
    </subcellularLocation>
</comment>
<dbReference type="InterPro" id="IPR012910">
    <property type="entry name" value="Plug_dom"/>
</dbReference>
<evidence type="ECO:0000256" key="3">
    <source>
        <dbReference type="ARBA" id="ARBA00022452"/>
    </source>
</evidence>
<dbReference type="Gene3D" id="2.40.170.20">
    <property type="entry name" value="TonB-dependent receptor, beta-barrel domain"/>
    <property type="match status" value="1"/>
</dbReference>
<accession>A0A1B8ZDJ4</accession>
<keyword evidence="2 7" id="KW-0813">Transport</keyword>
<keyword evidence="3 7" id="KW-1134">Transmembrane beta strand</keyword>
<keyword evidence="10" id="KW-1185">Reference proteome</keyword>
<evidence type="ECO:0000313" key="9">
    <source>
        <dbReference type="EMBL" id="OCA69673.1"/>
    </source>
</evidence>
<evidence type="ECO:0000256" key="2">
    <source>
        <dbReference type="ARBA" id="ARBA00022448"/>
    </source>
</evidence>
<keyword evidence="4 7" id="KW-0812">Transmembrane</keyword>